<feature type="region of interest" description="Disordered" evidence="1">
    <location>
        <begin position="109"/>
        <end position="154"/>
    </location>
</feature>
<dbReference type="eggNOG" id="ENOG502R5AF">
    <property type="taxonomic scope" value="Eukaryota"/>
</dbReference>
<gene>
    <name evidence="2" type="ORF">RCOM_0413430</name>
</gene>
<name>B9T268_RICCO</name>
<accession>B9T268</accession>
<organism evidence="2 3">
    <name type="scientific">Ricinus communis</name>
    <name type="common">Castor bean</name>
    <dbReference type="NCBI Taxonomy" id="3988"/>
    <lineage>
        <taxon>Eukaryota</taxon>
        <taxon>Viridiplantae</taxon>
        <taxon>Streptophyta</taxon>
        <taxon>Embryophyta</taxon>
        <taxon>Tracheophyta</taxon>
        <taxon>Spermatophyta</taxon>
        <taxon>Magnoliopsida</taxon>
        <taxon>eudicotyledons</taxon>
        <taxon>Gunneridae</taxon>
        <taxon>Pentapetalae</taxon>
        <taxon>rosids</taxon>
        <taxon>fabids</taxon>
        <taxon>Malpighiales</taxon>
        <taxon>Euphorbiaceae</taxon>
        <taxon>Acalyphoideae</taxon>
        <taxon>Acalypheae</taxon>
        <taxon>Ricinus</taxon>
    </lineage>
</organism>
<proteinExistence type="predicted"/>
<evidence type="ECO:0000313" key="3">
    <source>
        <dbReference type="Proteomes" id="UP000008311"/>
    </source>
</evidence>
<dbReference type="EMBL" id="EQ974371">
    <property type="protein sequence ID" value="EEF30039.1"/>
    <property type="molecule type" value="Genomic_DNA"/>
</dbReference>
<feature type="region of interest" description="Disordered" evidence="1">
    <location>
        <begin position="254"/>
        <end position="291"/>
    </location>
</feature>
<reference evidence="3" key="1">
    <citation type="journal article" date="2010" name="Nat. Biotechnol.">
        <title>Draft genome sequence of the oilseed species Ricinus communis.</title>
        <authorList>
            <person name="Chan A.P."/>
            <person name="Crabtree J."/>
            <person name="Zhao Q."/>
            <person name="Lorenzi H."/>
            <person name="Orvis J."/>
            <person name="Puiu D."/>
            <person name="Melake-Berhan A."/>
            <person name="Jones K.M."/>
            <person name="Redman J."/>
            <person name="Chen G."/>
            <person name="Cahoon E.B."/>
            <person name="Gedil M."/>
            <person name="Stanke M."/>
            <person name="Haas B.J."/>
            <person name="Wortman J.R."/>
            <person name="Fraser-Liggett C.M."/>
            <person name="Ravel J."/>
            <person name="Rabinowicz P.D."/>
        </authorList>
    </citation>
    <scope>NUCLEOTIDE SEQUENCE [LARGE SCALE GENOMIC DNA]</scope>
    <source>
        <strain evidence="3">cv. Hale</strain>
    </source>
</reference>
<dbReference type="AlphaFoldDB" id="B9T268"/>
<dbReference type="Proteomes" id="UP000008311">
    <property type="component" value="Unassembled WGS sequence"/>
</dbReference>
<evidence type="ECO:0000313" key="2">
    <source>
        <dbReference type="EMBL" id="EEF30039.1"/>
    </source>
</evidence>
<evidence type="ECO:0000256" key="1">
    <source>
        <dbReference type="SAM" id="MobiDB-lite"/>
    </source>
</evidence>
<feature type="compositionally biased region" description="Basic and acidic residues" evidence="1">
    <location>
        <begin position="119"/>
        <end position="130"/>
    </location>
</feature>
<feature type="compositionally biased region" description="Basic and acidic residues" evidence="1">
    <location>
        <begin position="256"/>
        <end position="276"/>
    </location>
</feature>
<sequence length="366" mass="41131">MASWWKSKRDSVCGYRFAFYVRVLWVYAKDFGYLDVAAVYYKGELSNNQFKLLWNDNEVLEFFQRLSGGEVLYLFITHNIDEPQCIKTRKEQNTDTEDIKTGEDVIVESGSSSEDENIDENKVREGESYKSKSYAEGVESGEENNVRCHDLGDSDANEDVQQARVRLRRYKKSGPCPVVHKENVNEIPIGEIWDDEGYEYNEFGTSKYAGKVGGDEHYIDSFDPESIKEEPMRGMSLWDETGKPPLDPLEVTAMLDKPKKDRNKARNEPKKIEKLGRAGSAANIASTSKATEKPTNVAYPAMSFNTTFSQNTNVIPTQASVSAIMLATHAMLCTPAPSRLVLGNIFINTRGKSTYKTVGPIGEESS</sequence>
<dbReference type="InParanoid" id="B9T268"/>
<keyword evidence="3" id="KW-1185">Reference proteome</keyword>
<protein>
    <submittedName>
        <fullName evidence="2">Uncharacterized protein</fullName>
    </submittedName>
</protein>